<dbReference type="HOGENOM" id="CLU_1802840_0_0_9"/>
<name>C0B4U3_9FIRM</name>
<sequence>MKRIRVRNISWKDYGISVQTQRELKEFCFLYDEKKKRGNSQDLTDCKMIEEAARESSEELAPYLLKSVTDDLSYEYLEFDDTLGRIPVGKTDFYGYRRKFYACLLKKNSIKRGDKSGTARTYVRYTITSNDTDTGQREREKDI</sequence>
<reference evidence="1 2" key="1">
    <citation type="submission" date="2009-02" db="EMBL/GenBank/DDBJ databases">
        <authorList>
            <person name="Fulton L."/>
            <person name="Clifton S."/>
            <person name="Fulton B."/>
            <person name="Xu J."/>
            <person name="Minx P."/>
            <person name="Pepin K.H."/>
            <person name="Johnson M."/>
            <person name="Bhonagiri V."/>
            <person name="Nash W.E."/>
            <person name="Mardis E.R."/>
            <person name="Wilson R.K."/>
        </authorList>
    </citation>
    <scope>NUCLEOTIDE SEQUENCE [LARGE SCALE GENOMIC DNA]</scope>
    <source>
        <strain evidence="1 2">ATCC 27758</strain>
    </source>
</reference>
<dbReference type="EMBL" id="ABVR01000028">
    <property type="protein sequence ID" value="EEG91546.1"/>
    <property type="molecule type" value="Genomic_DNA"/>
</dbReference>
<reference evidence="1 2" key="2">
    <citation type="submission" date="2009-03" db="EMBL/GenBank/DDBJ databases">
        <title>Draft genome sequence of Coprococcus comes (ATCC 27758).</title>
        <authorList>
            <person name="Sudarsanam P."/>
            <person name="Ley R."/>
            <person name="Guruge J."/>
            <person name="Turnbaugh P.J."/>
            <person name="Mahowald M."/>
            <person name="Liep D."/>
            <person name="Gordon J."/>
        </authorList>
    </citation>
    <scope>NUCLEOTIDE SEQUENCE [LARGE SCALE GENOMIC DNA]</scope>
    <source>
        <strain evidence="1 2">ATCC 27758</strain>
    </source>
</reference>
<evidence type="ECO:0000313" key="2">
    <source>
        <dbReference type="Proteomes" id="UP000003793"/>
    </source>
</evidence>
<protein>
    <submittedName>
        <fullName evidence="1">Uncharacterized protein</fullName>
    </submittedName>
</protein>
<evidence type="ECO:0000313" key="1">
    <source>
        <dbReference type="EMBL" id="EEG91546.1"/>
    </source>
</evidence>
<proteinExistence type="predicted"/>
<accession>C0B4U3</accession>
<dbReference type="AlphaFoldDB" id="C0B4U3"/>
<dbReference type="Proteomes" id="UP000003793">
    <property type="component" value="Unassembled WGS sequence"/>
</dbReference>
<comment type="caution">
    <text evidence="1">The sequence shown here is derived from an EMBL/GenBank/DDBJ whole genome shotgun (WGS) entry which is preliminary data.</text>
</comment>
<organism evidence="1 2">
    <name type="scientific">Coprococcus comes ATCC 27758</name>
    <dbReference type="NCBI Taxonomy" id="470146"/>
    <lineage>
        <taxon>Bacteria</taxon>
        <taxon>Bacillati</taxon>
        <taxon>Bacillota</taxon>
        <taxon>Clostridia</taxon>
        <taxon>Lachnospirales</taxon>
        <taxon>Lachnospiraceae</taxon>
        <taxon>Coprococcus</taxon>
    </lineage>
</organism>
<gene>
    <name evidence="1" type="ORF">COPCOM_00160</name>
</gene>